<dbReference type="AlphaFoldDB" id="A0A1I1ML54"/>
<sequence length="282" mass="32386">MKTVFTLFLILFYGSIQAETSKALDTLYANETYNVALFFSKPIRQGITGAENFAFTFNRDQQQNLGLLQASPGTLTNLLVICNDGSVYSYILKYRKELSKLTYFLSAESSIGNEYYQTEVSEQQKNQNITSDSPMIKNDSIDYKPTCKAILNSQEHIRKKKKSKYGIKLELQNIVFRDHQLYFKFQLSNTSTLDYDLNFLKLYVQTKKRGKKKSMQSVLKKPIYSHQIPTKITGGAKASFVVAYDKFSMAKDKRLFIDLNEANGERHIDLKVNSRVVNFPNT</sequence>
<feature type="chain" id="PRO_5011790016" description="Bacteroides conjugative transposon TraN protein" evidence="1">
    <location>
        <begin position="19"/>
        <end position="282"/>
    </location>
</feature>
<dbReference type="InterPro" id="IPR022298">
    <property type="entry name" value="Conjug_transposon_TraN"/>
</dbReference>
<gene>
    <name evidence="2" type="ORF">SAMN04487907_11022</name>
</gene>
<proteinExistence type="predicted"/>
<dbReference type="EMBL" id="FOKV01000010">
    <property type="protein sequence ID" value="SFC86177.1"/>
    <property type="molecule type" value="Genomic_DNA"/>
</dbReference>
<organism evidence="2 3">
    <name type="scientific">Zunongwangia mangrovi</name>
    <dbReference type="NCBI Taxonomy" id="1334022"/>
    <lineage>
        <taxon>Bacteria</taxon>
        <taxon>Pseudomonadati</taxon>
        <taxon>Bacteroidota</taxon>
        <taxon>Flavobacteriia</taxon>
        <taxon>Flavobacteriales</taxon>
        <taxon>Flavobacteriaceae</taxon>
        <taxon>Zunongwangia</taxon>
    </lineage>
</organism>
<reference evidence="3" key="1">
    <citation type="submission" date="2016-10" db="EMBL/GenBank/DDBJ databases">
        <authorList>
            <person name="Varghese N."/>
            <person name="Submissions S."/>
        </authorList>
    </citation>
    <scope>NUCLEOTIDE SEQUENCE [LARGE SCALE GENOMIC DNA]</scope>
    <source>
        <strain evidence="3">DSM 24499</strain>
    </source>
</reference>
<evidence type="ECO:0000313" key="2">
    <source>
        <dbReference type="EMBL" id="SFC86177.1"/>
    </source>
</evidence>
<dbReference type="Pfam" id="PF13595">
    <property type="entry name" value="DUF4138"/>
    <property type="match status" value="1"/>
</dbReference>
<accession>A0A1I1ML54</accession>
<protein>
    <recommendedName>
        <fullName evidence="4">Bacteroides conjugative transposon TraN protein</fullName>
    </recommendedName>
</protein>
<dbReference type="RefSeq" id="WP_092544674.1">
    <property type="nucleotide sequence ID" value="NZ_FOKV01000010.1"/>
</dbReference>
<dbReference type="OrthoDB" id="1451423at2"/>
<dbReference type="Proteomes" id="UP000199438">
    <property type="component" value="Unassembled WGS sequence"/>
</dbReference>
<evidence type="ECO:0008006" key="4">
    <source>
        <dbReference type="Google" id="ProtNLM"/>
    </source>
</evidence>
<keyword evidence="1" id="KW-0732">Signal</keyword>
<keyword evidence="3" id="KW-1185">Reference proteome</keyword>
<evidence type="ECO:0000313" key="3">
    <source>
        <dbReference type="Proteomes" id="UP000199438"/>
    </source>
</evidence>
<feature type="signal peptide" evidence="1">
    <location>
        <begin position="1"/>
        <end position="18"/>
    </location>
</feature>
<evidence type="ECO:0000256" key="1">
    <source>
        <dbReference type="SAM" id="SignalP"/>
    </source>
</evidence>
<name>A0A1I1ML54_9FLAO</name>
<dbReference type="STRING" id="1334022.SAMN04487907_11022"/>